<accession>A0A6G0Y359</accession>
<comment type="caution">
    <text evidence="1">The sequence shown here is derived from an EMBL/GenBank/DDBJ whole genome shotgun (WGS) entry which is preliminary data.</text>
</comment>
<dbReference type="OrthoDB" id="6604379at2759"/>
<name>A0A6G0Y359_APHCR</name>
<sequence length="60" mass="7168">MLLGPGRWMYTPITLMDLEKPFSMYRNILRPKRLRFTNDSLSKYMVLVYLILLCKINPSD</sequence>
<dbReference type="AlphaFoldDB" id="A0A6G0Y359"/>
<reference evidence="1 2" key="1">
    <citation type="submission" date="2019-08" db="EMBL/GenBank/DDBJ databases">
        <title>Whole genome of Aphis craccivora.</title>
        <authorList>
            <person name="Voronova N.V."/>
            <person name="Shulinski R.S."/>
            <person name="Bandarenka Y.V."/>
            <person name="Zhorov D.G."/>
            <person name="Warner D."/>
        </authorList>
    </citation>
    <scope>NUCLEOTIDE SEQUENCE [LARGE SCALE GENOMIC DNA]</scope>
    <source>
        <strain evidence="1">180601</strain>
        <tissue evidence="1">Whole Body</tissue>
    </source>
</reference>
<gene>
    <name evidence="1" type="ORF">FWK35_00015700</name>
</gene>
<proteinExistence type="predicted"/>
<evidence type="ECO:0000313" key="2">
    <source>
        <dbReference type="Proteomes" id="UP000478052"/>
    </source>
</evidence>
<evidence type="ECO:0000313" key="1">
    <source>
        <dbReference type="EMBL" id="KAF0748182.1"/>
    </source>
</evidence>
<dbReference type="Proteomes" id="UP000478052">
    <property type="component" value="Unassembled WGS sequence"/>
</dbReference>
<keyword evidence="2" id="KW-1185">Reference proteome</keyword>
<dbReference type="EMBL" id="VUJU01006578">
    <property type="protein sequence ID" value="KAF0748182.1"/>
    <property type="molecule type" value="Genomic_DNA"/>
</dbReference>
<protein>
    <submittedName>
        <fullName evidence="1">Dimer Tnp hAT domain-containing protein</fullName>
    </submittedName>
</protein>
<organism evidence="1 2">
    <name type="scientific">Aphis craccivora</name>
    <name type="common">Cowpea aphid</name>
    <dbReference type="NCBI Taxonomy" id="307492"/>
    <lineage>
        <taxon>Eukaryota</taxon>
        <taxon>Metazoa</taxon>
        <taxon>Ecdysozoa</taxon>
        <taxon>Arthropoda</taxon>
        <taxon>Hexapoda</taxon>
        <taxon>Insecta</taxon>
        <taxon>Pterygota</taxon>
        <taxon>Neoptera</taxon>
        <taxon>Paraneoptera</taxon>
        <taxon>Hemiptera</taxon>
        <taxon>Sternorrhyncha</taxon>
        <taxon>Aphidomorpha</taxon>
        <taxon>Aphidoidea</taxon>
        <taxon>Aphididae</taxon>
        <taxon>Aphidini</taxon>
        <taxon>Aphis</taxon>
        <taxon>Aphis</taxon>
    </lineage>
</organism>